<protein>
    <recommendedName>
        <fullName evidence="2">histidine kinase</fullName>
        <ecNumber evidence="2">2.7.13.3</ecNumber>
    </recommendedName>
</protein>
<keyword evidence="10" id="KW-1185">Reference proteome</keyword>
<keyword evidence="4" id="KW-0418">Kinase</keyword>
<comment type="caution">
    <text evidence="9">The sequence shown here is derived from an EMBL/GenBank/DDBJ whole genome shotgun (WGS) entry which is preliminary data.</text>
</comment>
<name>A0ABD5MIW0_9EURY</name>
<dbReference type="Gene3D" id="3.30.450.20">
    <property type="entry name" value="PAS domain"/>
    <property type="match status" value="1"/>
</dbReference>
<evidence type="ECO:0000256" key="1">
    <source>
        <dbReference type="ARBA" id="ARBA00000085"/>
    </source>
</evidence>
<dbReference type="Pfam" id="PF08448">
    <property type="entry name" value="PAS_4"/>
    <property type="match status" value="1"/>
</dbReference>
<dbReference type="InterPro" id="IPR005467">
    <property type="entry name" value="His_kinase_dom"/>
</dbReference>
<evidence type="ECO:0000256" key="2">
    <source>
        <dbReference type="ARBA" id="ARBA00012438"/>
    </source>
</evidence>
<accession>A0ABD5MIW0</accession>
<dbReference type="Gene3D" id="1.10.287.130">
    <property type="match status" value="1"/>
</dbReference>
<dbReference type="SUPFAM" id="SSF47384">
    <property type="entry name" value="Homodimeric domain of signal transducing histidine kinase"/>
    <property type="match status" value="1"/>
</dbReference>
<evidence type="ECO:0000313" key="10">
    <source>
        <dbReference type="Proteomes" id="UP001589595"/>
    </source>
</evidence>
<dbReference type="InterPro" id="IPR003594">
    <property type="entry name" value="HATPase_dom"/>
</dbReference>
<dbReference type="Gene3D" id="3.30.565.10">
    <property type="entry name" value="Histidine kinase-like ATPase, C-terminal domain"/>
    <property type="match status" value="1"/>
</dbReference>
<dbReference type="CDD" id="cd00130">
    <property type="entry name" value="PAS"/>
    <property type="match status" value="1"/>
</dbReference>
<dbReference type="InterPro" id="IPR013656">
    <property type="entry name" value="PAS_4"/>
</dbReference>
<evidence type="ECO:0000259" key="6">
    <source>
        <dbReference type="PROSITE" id="PS50109"/>
    </source>
</evidence>
<evidence type="ECO:0000256" key="3">
    <source>
        <dbReference type="ARBA" id="ARBA00022679"/>
    </source>
</evidence>
<organism evidence="9 10">
    <name type="scientific">Halobaculum roseum</name>
    <dbReference type="NCBI Taxonomy" id="2175149"/>
    <lineage>
        <taxon>Archaea</taxon>
        <taxon>Methanobacteriati</taxon>
        <taxon>Methanobacteriota</taxon>
        <taxon>Stenosarchaea group</taxon>
        <taxon>Halobacteria</taxon>
        <taxon>Halobacteriales</taxon>
        <taxon>Haloferacaceae</taxon>
        <taxon>Halobaculum</taxon>
    </lineage>
</organism>
<dbReference type="PROSITE" id="PS50112">
    <property type="entry name" value="PAS"/>
    <property type="match status" value="1"/>
</dbReference>
<gene>
    <name evidence="9" type="ORF">ACFFOL_04455</name>
</gene>
<dbReference type="SUPFAM" id="SSF55785">
    <property type="entry name" value="PYP-like sensor domain (PAS domain)"/>
    <property type="match status" value="1"/>
</dbReference>
<dbReference type="SMART" id="SM00091">
    <property type="entry name" value="PAS"/>
    <property type="match status" value="1"/>
</dbReference>
<dbReference type="GO" id="GO:0004673">
    <property type="term" value="F:protein histidine kinase activity"/>
    <property type="evidence" value="ECO:0007669"/>
    <property type="project" value="UniProtKB-EC"/>
</dbReference>
<dbReference type="InterPro" id="IPR036890">
    <property type="entry name" value="HATPase_C_sf"/>
</dbReference>
<evidence type="ECO:0000313" key="9">
    <source>
        <dbReference type="EMBL" id="MFB9823437.1"/>
    </source>
</evidence>
<dbReference type="SUPFAM" id="SSF55874">
    <property type="entry name" value="ATPase domain of HSP90 chaperone/DNA topoisomerase II/histidine kinase"/>
    <property type="match status" value="1"/>
</dbReference>
<feature type="domain" description="PAC" evidence="8">
    <location>
        <begin position="91"/>
        <end position="142"/>
    </location>
</feature>
<dbReference type="InterPro" id="IPR050736">
    <property type="entry name" value="Sensor_HK_Regulatory"/>
</dbReference>
<dbReference type="GeneID" id="67209701"/>
<sequence>MTDTQDPPTDGDCRDRELRLYETVLDDLDDGVYALDPDGQIVYVNRRYAEMKGVDVETLIGTHIYDWATDEAADRAQTALAEIAAGERDVGVVEYDFLTADGDRFPAELRFRRVTSGDIELGRVGVIRDISERKRREDALRRKNERLESFASVVSHDLRNPLNVLSGSLELARETGDEEHLERAERAVEDMTTLVDDLLMLAREGAVIDETEPVDLAQIAESAWETATEGSNASASIGATGRVVADPDRLAQLLENLFRNAVDHAGTDVAVTVEDLEDGFRVADDGPGMPAAVRDRALESGYSTAANGTGFGLAIVAEIADAHGWTVSVDDAADGGATIEVRGVEFSPRE</sequence>
<dbReference type="InterPro" id="IPR035965">
    <property type="entry name" value="PAS-like_dom_sf"/>
</dbReference>
<dbReference type="PROSITE" id="PS50113">
    <property type="entry name" value="PAC"/>
    <property type="match status" value="1"/>
</dbReference>
<dbReference type="CDD" id="cd00082">
    <property type="entry name" value="HisKA"/>
    <property type="match status" value="1"/>
</dbReference>
<dbReference type="PANTHER" id="PTHR43711">
    <property type="entry name" value="TWO-COMPONENT HISTIDINE KINASE"/>
    <property type="match status" value="1"/>
</dbReference>
<dbReference type="InterPro" id="IPR000014">
    <property type="entry name" value="PAS"/>
</dbReference>
<proteinExistence type="predicted"/>
<dbReference type="InterPro" id="IPR000700">
    <property type="entry name" value="PAS-assoc_C"/>
</dbReference>
<dbReference type="EMBL" id="JBHMAJ010000003">
    <property type="protein sequence ID" value="MFB9823437.1"/>
    <property type="molecule type" value="Genomic_DNA"/>
</dbReference>
<feature type="domain" description="Histidine kinase" evidence="6">
    <location>
        <begin position="153"/>
        <end position="342"/>
    </location>
</feature>
<dbReference type="NCBIfam" id="TIGR00229">
    <property type="entry name" value="sensory_box"/>
    <property type="match status" value="1"/>
</dbReference>
<reference evidence="9" key="1">
    <citation type="submission" date="2024-09" db="EMBL/GenBank/DDBJ databases">
        <authorList>
            <person name="Sun Q."/>
        </authorList>
    </citation>
    <scope>NUCLEOTIDE SEQUENCE [LARGE SCALE GENOMIC DNA]</scope>
    <source>
        <strain evidence="9">JCM 31273</strain>
    </source>
</reference>
<keyword evidence="3" id="KW-0808">Transferase</keyword>
<dbReference type="InterPro" id="IPR003661">
    <property type="entry name" value="HisK_dim/P_dom"/>
</dbReference>
<dbReference type="PROSITE" id="PS50109">
    <property type="entry name" value="HIS_KIN"/>
    <property type="match status" value="1"/>
</dbReference>
<evidence type="ECO:0000259" key="8">
    <source>
        <dbReference type="PROSITE" id="PS50113"/>
    </source>
</evidence>
<dbReference type="SMART" id="SM00387">
    <property type="entry name" value="HATPase_c"/>
    <property type="match status" value="1"/>
</dbReference>
<dbReference type="Pfam" id="PF00512">
    <property type="entry name" value="HisKA"/>
    <property type="match status" value="1"/>
</dbReference>
<dbReference type="Pfam" id="PF02518">
    <property type="entry name" value="HATPase_c"/>
    <property type="match status" value="1"/>
</dbReference>
<feature type="domain" description="PAS" evidence="7">
    <location>
        <begin position="17"/>
        <end position="87"/>
    </location>
</feature>
<dbReference type="InterPro" id="IPR036097">
    <property type="entry name" value="HisK_dim/P_sf"/>
</dbReference>
<evidence type="ECO:0000256" key="5">
    <source>
        <dbReference type="ARBA" id="ARBA00023012"/>
    </source>
</evidence>
<dbReference type="EC" id="2.7.13.3" evidence="2"/>
<dbReference type="CDD" id="cd00075">
    <property type="entry name" value="HATPase"/>
    <property type="match status" value="1"/>
</dbReference>
<evidence type="ECO:0000256" key="4">
    <source>
        <dbReference type="ARBA" id="ARBA00022777"/>
    </source>
</evidence>
<dbReference type="SMART" id="SM00388">
    <property type="entry name" value="HisKA"/>
    <property type="match status" value="1"/>
</dbReference>
<dbReference type="RefSeq" id="WP_222922420.1">
    <property type="nucleotide sequence ID" value="NZ_CP082286.1"/>
</dbReference>
<evidence type="ECO:0000259" key="7">
    <source>
        <dbReference type="PROSITE" id="PS50112"/>
    </source>
</evidence>
<dbReference type="AlphaFoldDB" id="A0ABD5MIW0"/>
<comment type="catalytic activity">
    <reaction evidence="1">
        <text>ATP + protein L-histidine = ADP + protein N-phospho-L-histidine.</text>
        <dbReference type="EC" id="2.7.13.3"/>
    </reaction>
</comment>
<dbReference type="GO" id="GO:0000160">
    <property type="term" value="P:phosphorelay signal transduction system"/>
    <property type="evidence" value="ECO:0007669"/>
    <property type="project" value="UniProtKB-KW"/>
</dbReference>
<keyword evidence="5" id="KW-0902">Two-component regulatory system</keyword>
<dbReference type="Proteomes" id="UP001589595">
    <property type="component" value="Unassembled WGS sequence"/>
</dbReference>
<dbReference type="PANTHER" id="PTHR43711:SF1">
    <property type="entry name" value="HISTIDINE KINASE 1"/>
    <property type="match status" value="1"/>
</dbReference>